<evidence type="ECO:0000313" key="2">
    <source>
        <dbReference type="EMBL" id="MBD2770821.1"/>
    </source>
</evidence>
<keyword evidence="1" id="KW-0175">Coiled coil</keyword>
<gene>
    <name evidence="2" type="ORF">ICL16_01440</name>
</gene>
<evidence type="ECO:0000313" key="3">
    <source>
        <dbReference type="Proteomes" id="UP000629098"/>
    </source>
</evidence>
<dbReference type="AlphaFoldDB" id="A0A8J7C5H2"/>
<feature type="coiled-coil region" evidence="1">
    <location>
        <begin position="28"/>
        <end position="55"/>
    </location>
</feature>
<accession>A0A8J7C5H2</accession>
<organism evidence="2 3">
    <name type="scientific">Iningainema tapete BLCC-T55</name>
    <dbReference type="NCBI Taxonomy" id="2748662"/>
    <lineage>
        <taxon>Bacteria</taxon>
        <taxon>Bacillati</taxon>
        <taxon>Cyanobacteriota</taxon>
        <taxon>Cyanophyceae</taxon>
        <taxon>Nostocales</taxon>
        <taxon>Scytonemataceae</taxon>
        <taxon>Iningainema tapete</taxon>
    </lineage>
</organism>
<dbReference type="SUPFAM" id="SSF58113">
    <property type="entry name" value="Apolipoprotein A-I"/>
    <property type="match status" value="1"/>
</dbReference>
<reference evidence="2" key="1">
    <citation type="submission" date="2020-09" db="EMBL/GenBank/DDBJ databases">
        <title>Iningainema tapete sp. nov. (Scytonemataceae, Cyanobacteria) from greenhouses in central Florida (USA) produces two types of nodularin with biosynthetic potential for microcystin-LR and anabaenopeptins.</title>
        <authorList>
            <person name="Berthold D.E."/>
            <person name="Lefler F.W."/>
            <person name="Huang I.-S."/>
            <person name="Abdulla H."/>
            <person name="Zimba P.V."/>
            <person name="Laughinghouse H.D. IV."/>
        </authorList>
    </citation>
    <scope>NUCLEOTIDE SEQUENCE</scope>
    <source>
        <strain evidence="2">BLCCT55</strain>
    </source>
</reference>
<dbReference type="EMBL" id="JACXAE010000009">
    <property type="protein sequence ID" value="MBD2770821.1"/>
    <property type="molecule type" value="Genomic_DNA"/>
</dbReference>
<comment type="caution">
    <text evidence="2">The sequence shown here is derived from an EMBL/GenBank/DDBJ whole genome shotgun (WGS) entry which is preliminary data.</text>
</comment>
<evidence type="ECO:0000256" key="1">
    <source>
        <dbReference type="SAM" id="Coils"/>
    </source>
</evidence>
<protein>
    <submittedName>
        <fullName evidence="2">Uncharacterized protein</fullName>
    </submittedName>
</protein>
<proteinExistence type="predicted"/>
<sequence>MSQLSREDVRERLGNIDQIRDIIFGAQQREYENRMSKLESDISLLQQEMRSHIEQLKANLTTEFKAAFEALEKKHKSLSLSNQEEAADLRQIVERLNKKFSNTVQSLDEALDTQTTSIRSELGQTKTKLQDDVMGLRNLILEEIERRFSQLRETKVSKDDMAEILFALGMGIKGTEFIPKLREAASESNEDSDSLIIETKLSEILVHSNGSTEVHASF</sequence>
<dbReference type="Proteomes" id="UP000629098">
    <property type="component" value="Unassembled WGS sequence"/>
</dbReference>
<dbReference type="Gene3D" id="1.20.120.20">
    <property type="entry name" value="Apolipoprotein"/>
    <property type="match status" value="1"/>
</dbReference>
<name>A0A8J7C5H2_9CYAN</name>
<keyword evidence="3" id="KW-1185">Reference proteome</keyword>